<evidence type="ECO:0000313" key="2">
    <source>
        <dbReference type="EMBL" id="GLK70944.1"/>
    </source>
</evidence>
<evidence type="ECO:0008006" key="4">
    <source>
        <dbReference type="Google" id="ProtNLM"/>
    </source>
</evidence>
<keyword evidence="1" id="KW-0472">Membrane</keyword>
<comment type="caution">
    <text evidence="2">The sequence shown here is derived from an EMBL/GenBank/DDBJ whole genome shotgun (WGS) entry which is preliminary data.</text>
</comment>
<name>A0A9W6MXU6_9HYPH</name>
<accession>A0A9W6MXU6</accession>
<feature type="transmembrane region" description="Helical" evidence="1">
    <location>
        <begin position="89"/>
        <end position="106"/>
    </location>
</feature>
<reference evidence="2" key="1">
    <citation type="journal article" date="2014" name="Int. J. Syst. Evol. Microbiol.">
        <title>Complete genome sequence of Corynebacterium casei LMG S-19264T (=DSM 44701T), isolated from a smear-ripened cheese.</title>
        <authorList>
            <consortium name="US DOE Joint Genome Institute (JGI-PGF)"/>
            <person name="Walter F."/>
            <person name="Albersmeier A."/>
            <person name="Kalinowski J."/>
            <person name="Ruckert C."/>
        </authorList>
    </citation>
    <scope>NUCLEOTIDE SEQUENCE</scope>
    <source>
        <strain evidence="2">VKM B-2484</strain>
    </source>
</reference>
<dbReference type="AlphaFoldDB" id="A0A9W6MXU6"/>
<keyword evidence="3" id="KW-1185">Reference proteome</keyword>
<evidence type="ECO:0000256" key="1">
    <source>
        <dbReference type="SAM" id="Phobius"/>
    </source>
</evidence>
<dbReference type="RefSeq" id="WP_213371754.1">
    <property type="nucleotide sequence ID" value="NZ_BSFJ01000005.1"/>
</dbReference>
<evidence type="ECO:0000313" key="3">
    <source>
        <dbReference type="Proteomes" id="UP001143370"/>
    </source>
</evidence>
<organism evidence="2 3">
    <name type="scientific">Ancylobacter dichloromethanicus</name>
    <dbReference type="NCBI Taxonomy" id="518825"/>
    <lineage>
        <taxon>Bacteria</taxon>
        <taxon>Pseudomonadati</taxon>
        <taxon>Pseudomonadota</taxon>
        <taxon>Alphaproteobacteria</taxon>
        <taxon>Hyphomicrobiales</taxon>
        <taxon>Xanthobacteraceae</taxon>
        <taxon>Ancylobacter</taxon>
    </lineage>
</organism>
<dbReference type="Proteomes" id="UP001143370">
    <property type="component" value="Unassembled WGS sequence"/>
</dbReference>
<keyword evidence="1" id="KW-0812">Transmembrane</keyword>
<gene>
    <name evidence="2" type="ORF">GCM10017643_10590</name>
</gene>
<dbReference type="EMBL" id="BSFJ01000005">
    <property type="protein sequence ID" value="GLK70944.1"/>
    <property type="molecule type" value="Genomic_DNA"/>
</dbReference>
<reference evidence="2" key="2">
    <citation type="submission" date="2023-01" db="EMBL/GenBank/DDBJ databases">
        <authorList>
            <person name="Sun Q."/>
            <person name="Evtushenko L."/>
        </authorList>
    </citation>
    <scope>NUCLEOTIDE SEQUENCE</scope>
    <source>
        <strain evidence="2">VKM B-2484</strain>
    </source>
</reference>
<keyword evidence="1" id="KW-1133">Transmembrane helix</keyword>
<sequence>MASTSEFDAISKDLDALRRDVAKLAGAMASRGSDGIRHYAGRYARHGASRAGAALDYAAAGGADFLEGAGSHARHAADEVAEQVRRHPAVAFAGLLTIGMLAYLAACRR</sequence>
<proteinExistence type="predicted"/>
<protein>
    <recommendedName>
        <fullName evidence="4">DUF883 domain-containing protein</fullName>
    </recommendedName>
</protein>